<organism evidence="1 2">
    <name type="scientific">Hibiscus sabdariffa</name>
    <name type="common">roselle</name>
    <dbReference type="NCBI Taxonomy" id="183260"/>
    <lineage>
        <taxon>Eukaryota</taxon>
        <taxon>Viridiplantae</taxon>
        <taxon>Streptophyta</taxon>
        <taxon>Embryophyta</taxon>
        <taxon>Tracheophyta</taxon>
        <taxon>Spermatophyta</taxon>
        <taxon>Magnoliopsida</taxon>
        <taxon>eudicotyledons</taxon>
        <taxon>Gunneridae</taxon>
        <taxon>Pentapetalae</taxon>
        <taxon>rosids</taxon>
        <taxon>malvids</taxon>
        <taxon>Malvales</taxon>
        <taxon>Malvaceae</taxon>
        <taxon>Malvoideae</taxon>
        <taxon>Hibiscus</taxon>
    </lineage>
</organism>
<comment type="caution">
    <text evidence="1">The sequence shown here is derived from an EMBL/GenBank/DDBJ whole genome shotgun (WGS) entry which is preliminary data.</text>
</comment>
<accession>A0ABR2U4U4</accession>
<evidence type="ECO:0000313" key="1">
    <source>
        <dbReference type="EMBL" id="KAK9044645.1"/>
    </source>
</evidence>
<dbReference type="Proteomes" id="UP001396334">
    <property type="component" value="Unassembled WGS sequence"/>
</dbReference>
<protein>
    <submittedName>
        <fullName evidence="1">Uncharacterized protein</fullName>
    </submittedName>
</protein>
<keyword evidence="2" id="KW-1185">Reference proteome</keyword>
<proteinExistence type="predicted"/>
<gene>
    <name evidence="1" type="ORF">V6N11_058540</name>
</gene>
<evidence type="ECO:0000313" key="2">
    <source>
        <dbReference type="Proteomes" id="UP001396334"/>
    </source>
</evidence>
<name>A0ABR2U4U4_9ROSI</name>
<dbReference type="EMBL" id="JBBPBN010000002">
    <property type="protein sequence ID" value="KAK9044645.1"/>
    <property type="molecule type" value="Genomic_DNA"/>
</dbReference>
<reference evidence="1 2" key="1">
    <citation type="journal article" date="2024" name="G3 (Bethesda)">
        <title>Genome assembly of Hibiscus sabdariffa L. provides insights into metabolisms of medicinal natural products.</title>
        <authorList>
            <person name="Kim T."/>
        </authorList>
    </citation>
    <scope>NUCLEOTIDE SEQUENCE [LARGE SCALE GENOMIC DNA]</scope>
    <source>
        <strain evidence="1">TK-2024</strain>
        <tissue evidence="1">Old leaves</tissue>
    </source>
</reference>
<sequence>METDFKISPPPVEALFRSEQVTVLHSSVDATVRCEECSEASMKVVECFQCDSKRVSSRFSCGKLLSNEFMVLDDRVWATTSPGSMSSRLG</sequence>